<keyword evidence="6 11" id="KW-0812">Transmembrane</keyword>
<comment type="caution">
    <text evidence="11">Lacks conserved residue(s) required for the propagation of feature annotation.</text>
</comment>
<dbReference type="Proteomes" id="UP001055658">
    <property type="component" value="Chromosome"/>
</dbReference>
<evidence type="ECO:0000256" key="12">
    <source>
        <dbReference type="SAM" id="MobiDB-lite"/>
    </source>
</evidence>
<evidence type="ECO:0000256" key="5">
    <source>
        <dbReference type="ARBA" id="ARBA00022475"/>
    </source>
</evidence>
<dbReference type="PRINTS" id="PR01651">
    <property type="entry name" value="SECGEXPORT"/>
</dbReference>
<sequence length="146" mass="15076">MEEIVLGIHVLVALGIIGLILLQQGKGAEAGASFGAGASQTVFGSQGGGNFFSRLTAILATVFFVTSLGLAFLARQNADADVDANLPQIPAAVEQVGPANELPEIESDIPQLESDLEAGDVPQAPTESSDSQEPAVNQETDSEEQQ</sequence>
<keyword evidence="4 11" id="KW-0813">Transport</keyword>
<feature type="compositionally biased region" description="Polar residues" evidence="12">
    <location>
        <begin position="125"/>
        <end position="139"/>
    </location>
</feature>
<dbReference type="RefSeq" id="WP_252083192.1">
    <property type="nucleotide sequence ID" value="NZ_CP092418.1"/>
</dbReference>
<evidence type="ECO:0000256" key="7">
    <source>
        <dbReference type="ARBA" id="ARBA00022927"/>
    </source>
</evidence>
<keyword evidence="5 11" id="KW-1003">Cell membrane</keyword>
<dbReference type="InterPro" id="IPR004692">
    <property type="entry name" value="SecG"/>
</dbReference>
<evidence type="ECO:0000313" key="14">
    <source>
        <dbReference type="Proteomes" id="UP001055658"/>
    </source>
</evidence>
<evidence type="ECO:0000256" key="9">
    <source>
        <dbReference type="ARBA" id="ARBA00023010"/>
    </source>
</evidence>
<keyword evidence="9 11" id="KW-0811">Translocation</keyword>
<gene>
    <name evidence="13" type="primary">secG</name>
    <name evidence="13" type="ORF">MJO52_17225</name>
</gene>
<dbReference type="Pfam" id="PF03840">
    <property type="entry name" value="SecG"/>
    <property type="match status" value="1"/>
</dbReference>
<keyword evidence="8 11" id="KW-1133">Transmembrane helix</keyword>
<keyword evidence="14" id="KW-1185">Reference proteome</keyword>
<name>A0ABY4V927_9GAMM</name>
<protein>
    <recommendedName>
        <fullName evidence="3 11">Protein-export membrane protein SecG</fullName>
    </recommendedName>
</protein>
<evidence type="ECO:0000313" key="13">
    <source>
        <dbReference type="EMBL" id="USD20786.1"/>
    </source>
</evidence>
<feature type="region of interest" description="Disordered" evidence="12">
    <location>
        <begin position="95"/>
        <end position="146"/>
    </location>
</feature>
<evidence type="ECO:0000256" key="6">
    <source>
        <dbReference type="ARBA" id="ARBA00022692"/>
    </source>
</evidence>
<organism evidence="13 14">
    <name type="scientific">Microbulbifer variabilis</name>
    <dbReference type="NCBI Taxonomy" id="266805"/>
    <lineage>
        <taxon>Bacteria</taxon>
        <taxon>Pseudomonadati</taxon>
        <taxon>Pseudomonadota</taxon>
        <taxon>Gammaproteobacteria</taxon>
        <taxon>Cellvibrionales</taxon>
        <taxon>Microbulbiferaceae</taxon>
        <taxon>Microbulbifer</taxon>
    </lineage>
</organism>
<evidence type="ECO:0000256" key="10">
    <source>
        <dbReference type="ARBA" id="ARBA00023136"/>
    </source>
</evidence>
<accession>A0ABY4V927</accession>
<reference evidence="13" key="1">
    <citation type="submission" date="2022-02" db="EMBL/GenBank/DDBJ databases">
        <title>Coral-associated bacteria.</title>
        <authorList>
            <person name="Tang K."/>
            <person name="Wang X."/>
        </authorList>
    </citation>
    <scope>NUCLEOTIDE SEQUENCE</scope>
    <source>
        <strain evidence="13">SCSIO 43006</strain>
    </source>
</reference>
<evidence type="ECO:0000256" key="1">
    <source>
        <dbReference type="ARBA" id="ARBA00004651"/>
    </source>
</evidence>
<evidence type="ECO:0000256" key="11">
    <source>
        <dbReference type="RuleBase" id="RU365087"/>
    </source>
</evidence>
<proteinExistence type="inferred from homology"/>
<keyword evidence="7 11" id="KW-0653">Protein transport</keyword>
<dbReference type="NCBIfam" id="TIGR00810">
    <property type="entry name" value="secG"/>
    <property type="match status" value="1"/>
</dbReference>
<feature type="transmembrane region" description="Helical" evidence="11">
    <location>
        <begin position="51"/>
        <end position="73"/>
    </location>
</feature>
<evidence type="ECO:0000256" key="3">
    <source>
        <dbReference type="ARBA" id="ARBA00017876"/>
    </source>
</evidence>
<evidence type="ECO:0000256" key="8">
    <source>
        <dbReference type="ARBA" id="ARBA00022989"/>
    </source>
</evidence>
<keyword evidence="10 11" id="KW-0472">Membrane</keyword>
<dbReference type="PANTHER" id="PTHR34182:SF1">
    <property type="entry name" value="PROTEIN-EXPORT MEMBRANE PROTEIN SECG"/>
    <property type="match status" value="1"/>
</dbReference>
<comment type="subcellular location">
    <subcellularLocation>
        <location evidence="1 11">Cell membrane</location>
        <topology evidence="1 11">Multi-pass membrane protein</topology>
    </subcellularLocation>
</comment>
<dbReference type="EMBL" id="CP092418">
    <property type="protein sequence ID" value="USD20786.1"/>
    <property type="molecule type" value="Genomic_DNA"/>
</dbReference>
<dbReference type="PANTHER" id="PTHR34182">
    <property type="entry name" value="PROTEIN-EXPORT MEMBRANE PROTEIN SECG"/>
    <property type="match status" value="1"/>
</dbReference>
<evidence type="ECO:0000256" key="2">
    <source>
        <dbReference type="ARBA" id="ARBA00008445"/>
    </source>
</evidence>
<evidence type="ECO:0000256" key="4">
    <source>
        <dbReference type="ARBA" id="ARBA00022448"/>
    </source>
</evidence>
<comment type="function">
    <text evidence="11">Involved in protein export. Participates in an early event of protein translocation.</text>
</comment>
<comment type="similarity">
    <text evidence="2 11">Belongs to the SecG family.</text>
</comment>